<dbReference type="RefSeq" id="XP_060415964.1">
    <property type="nucleotide sequence ID" value="XM_060554333.1"/>
</dbReference>
<keyword evidence="5" id="KW-0472">Membrane</keyword>
<dbReference type="CDD" id="cd19165">
    <property type="entry name" value="HemeO"/>
    <property type="match status" value="1"/>
</dbReference>
<evidence type="ECO:0000256" key="1">
    <source>
        <dbReference type="ARBA" id="ARBA00022617"/>
    </source>
</evidence>
<evidence type="ECO:0000313" key="7">
    <source>
        <dbReference type="Proteomes" id="UP001230504"/>
    </source>
</evidence>
<dbReference type="InterPro" id="IPR016053">
    <property type="entry name" value="Haem_Oase-like"/>
</dbReference>
<dbReference type="Pfam" id="PF01126">
    <property type="entry name" value="Heme_oxygenase"/>
    <property type="match status" value="1"/>
</dbReference>
<evidence type="ECO:0000256" key="2">
    <source>
        <dbReference type="ARBA" id="ARBA00022723"/>
    </source>
</evidence>
<keyword evidence="7" id="KW-1185">Reference proteome</keyword>
<evidence type="ECO:0000256" key="3">
    <source>
        <dbReference type="ARBA" id="ARBA00023004"/>
    </source>
</evidence>
<organism evidence="6 7">
    <name type="scientific">Colletotrichum navitas</name>
    <dbReference type="NCBI Taxonomy" id="681940"/>
    <lineage>
        <taxon>Eukaryota</taxon>
        <taxon>Fungi</taxon>
        <taxon>Dikarya</taxon>
        <taxon>Ascomycota</taxon>
        <taxon>Pezizomycotina</taxon>
        <taxon>Sordariomycetes</taxon>
        <taxon>Hypocreomycetidae</taxon>
        <taxon>Glomerellales</taxon>
        <taxon>Glomerellaceae</taxon>
        <taxon>Colletotrichum</taxon>
        <taxon>Colletotrichum graminicola species complex</taxon>
    </lineage>
</organism>
<dbReference type="SUPFAM" id="SSF48613">
    <property type="entry name" value="Heme oxygenase-like"/>
    <property type="match status" value="1"/>
</dbReference>
<feature type="transmembrane region" description="Helical" evidence="5">
    <location>
        <begin position="183"/>
        <end position="202"/>
    </location>
</feature>
<accession>A0AAD8V7W5</accession>
<dbReference type="AlphaFoldDB" id="A0AAD8V7W5"/>
<dbReference type="InterPro" id="IPR002051">
    <property type="entry name" value="Haem_Oase"/>
</dbReference>
<feature type="region of interest" description="Disordered" evidence="4">
    <location>
        <begin position="224"/>
        <end position="245"/>
    </location>
</feature>
<reference evidence="6" key="1">
    <citation type="submission" date="2021-06" db="EMBL/GenBank/DDBJ databases">
        <title>Comparative genomics, transcriptomics and evolutionary studies reveal genomic signatures of adaptation to plant cell wall in hemibiotrophic fungi.</title>
        <authorList>
            <consortium name="DOE Joint Genome Institute"/>
            <person name="Baroncelli R."/>
            <person name="Diaz J.F."/>
            <person name="Benocci T."/>
            <person name="Peng M."/>
            <person name="Battaglia E."/>
            <person name="Haridas S."/>
            <person name="Andreopoulos W."/>
            <person name="Labutti K."/>
            <person name="Pangilinan J."/>
            <person name="Floch G.L."/>
            <person name="Makela M.R."/>
            <person name="Henrissat B."/>
            <person name="Grigoriev I.V."/>
            <person name="Crouch J.A."/>
            <person name="De Vries R.P."/>
            <person name="Sukno S.A."/>
            <person name="Thon M.R."/>
        </authorList>
    </citation>
    <scope>NUCLEOTIDE SEQUENCE</scope>
    <source>
        <strain evidence="6">CBS 125086</strain>
    </source>
</reference>
<evidence type="ECO:0000256" key="5">
    <source>
        <dbReference type="SAM" id="Phobius"/>
    </source>
</evidence>
<gene>
    <name evidence="6" type="ORF">LY79DRAFT_512112</name>
</gene>
<protein>
    <recommendedName>
        <fullName evidence="8">Heme oxygenase</fullName>
    </recommendedName>
</protein>
<sequence>MSSPPAFSAAENQRPLSESIAAATRSTHAKLNKLIIARLPLAIPPCAADPSIYVSGLLHIAPIYATFESLWKTIVEPPLPTVGGVRGNQLGAFPSDLDGLPSASNDEHSLRQRPVLSQGTRSILTSLYLPGLMRADRLRSDIESITGWSPDVVEEQLKAVSESGRLAEFMQHIKRTIEKKPHVLMAYSYILFMALFAGGRFIRATLESAGSEFWAQTPSPILPSQTACKTKQPSTTIPDSVGMESVDTMRGDHRTIGAGTKHSRHSLPLGFFHFATVLDGEDLRKEFKKRLSDSENLLTTQERNDIIQEAVCIFDNMLVLVGQMDTIFETNLRDAQATSPWTSLIPGGRLRDSLAVARERRREKMASNGLEDGETPYGLFCWYGKQKTSKVADTQGMRGLEEQPPIGCPAFKSMRFESKLPAPHRKEHSKTLLADVAPRVATPQQRLLPCSTMSLVSNIILVVGLATVFSMIFLTWRSVEEGITVEDEW</sequence>
<proteinExistence type="predicted"/>
<dbReference type="GO" id="GO:0046872">
    <property type="term" value="F:metal ion binding"/>
    <property type="evidence" value="ECO:0007669"/>
    <property type="project" value="UniProtKB-KW"/>
</dbReference>
<evidence type="ECO:0000256" key="4">
    <source>
        <dbReference type="SAM" id="MobiDB-lite"/>
    </source>
</evidence>
<feature type="compositionally biased region" description="Polar residues" evidence="4">
    <location>
        <begin position="224"/>
        <end position="238"/>
    </location>
</feature>
<keyword evidence="5" id="KW-0812">Transmembrane</keyword>
<keyword evidence="1" id="KW-0349">Heme</keyword>
<keyword evidence="2" id="KW-0479">Metal-binding</keyword>
<dbReference type="Proteomes" id="UP001230504">
    <property type="component" value="Unassembled WGS sequence"/>
</dbReference>
<dbReference type="Gene3D" id="1.20.910.10">
    <property type="entry name" value="Heme oxygenase-like"/>
    <property type="match status" value="1"/>
</dbReference>
<dbReference type="InterPro" id="IPR016084">
    <property type="entry name" value="Haem_Oase-like_multi-hlx"/>
</dbReference>
<evidence type="ECO:0000313" key="6">
    <source>
        <dbReference type="EMBL" id="KAK1594845.1"/>
    </source>
</evidence>
<dbReference type="PANTHER" id="PTHR10720">
    <property type="entry name" value="HEME OXYGENASE"/>
    <property type="match status" value="1"/>
</dbReference>
<keyword evidence="5" id="KW-1133">Transmembrane helix</keyword>
<dbReference type="EMBL" id="JAHLJV010000018">
    <property type="protein sequence ID" value="KAK1594845.1"/>
    <property type="molecule type" value="Genomic_DNA"/>
</dbReference>
<dbReference type="GeneID" id="85438573"/>
<evidence type="ECO:0008006" key="8">
    <source>
        <dbReference type="Google" id="ProtNLM"/>
    </source>
</evidence>
<feature type="transmembrane region" description="Helical" evidence="5">
    <location>
        <begin position="455"/>
        <end position="476"/>
    </location>
</feature>
<comment type="caution">
    <text evidence="6">The sequence shown here is derived from an EMBL/GenBank/DDBJ whole genome shotgun (WGS) entry which is preliminary data.</text>
</comment>
<name>A0AAD8V7W5_9PEZI</name>
<keyword evidence="3" id="KW-0408">Iron</keyword>
<dbReference type="PANTHER" id="PTHR10720:SF0">
    <property type="entry name" value="HEME OXYGENASE"/>
    <property type="match status" value="1"/>
</dbReference>
<dbReference type="GO" id="GO:0004392">
    <property type="term" value="F:heme oxygenase (decyclizing) activity"/>
    <property type="evidence" value="ECO:0007669"/>
    <property type="project" value="InterPro"/>
</dbReference>
<dbReference type="GO" id="GO:0006788">
    <property type="term" value="P:heme oxidation"/>
    <property type="evidence" value="ECO:0007669"/>
    <property type="project" value="InterPro"/>
</dbReference>